<accession>A0A1I8BHS9</accession>
<dbReference type="Proteomes" id="UP000095281">
    <property type="component" value="Unplaced"/>
</dbReference>
<dbReference type="AlphaFoldDB" id="A0A1I8BHS9"/>
<sequence>LTVRHKIDNCSSTEEFDKLYADVPLCENTNNKHRYAQRIAPCNCICICRICICAEVININ</sequence>
<dbReference type="WBParaSite" id="MhA1_Contig2316.frz3.gene1">
    <property type="protein sequence ID" value="MhA1_Contig2316.frz3.gene1"/>
    <property type="gene ID" value="MhA1_Contig2316.frz3.gene1"/>
</dbReference>
<evidence type="ECO:0000313" key="2">
    <source>
        <dbReference type="WBParaSite" id="MhA1_Contig2316.frz3.gene1"/>
    </source>
</evidence>
<evidence type="ECO:0000313" key="1">
    <source>
        <dbReference type="Proteomes" id="UP000095281"/>
    </source>
</evidence>
<protein>
    <submittedName>
        <fullName evidence="2">Ovule protein</fullName>
    </submittedName>
</protein>
<reference evidence="2" key="1">
    <citation type="submission" date="2016-11" db="UniProtKB">
        <authorList>
            <consortium name="WormBaseParasite"/>
        </authorList>
    </citation>
    <scope>IDENTIFICATION</scope>
</reference>
<name>A0A1I8BHS9_MELHA</name>
<keyword evidence="1" id="KW-1185">Reference proteome</keyword>
<proteinExistence type="predicted"/>
<organism evidence="1 2">
    <name type="scientific">Meloidogyne hapla</name>
    <name type="common">Root-knot nematode worm</name>
    <dbReference type="NCBI Taxonomy" id="6305"/>
    <lineage>
        <taxon>Eukaryota</taxon>
        <taxon>Metazoa</taxon>
        <taxon>Ecdysozoa</taxon>
        <taxon>Nematoda</taxon>
        <taxon>Chromadorea</taxon>
        <taxon>Rhabditida</taxon>
        <taxon>Tylenchina</taxon>
        <taxon>Tylenchomorpha</taxon>
        <taxon>Tylenchoidea</taxon>
        <taxon>Meloidogynidae</taxon>
        <taxon>Meloidogyninae</taxon>
        <taxon>Meloidogyne</taxon>
    </lineage>
</organism>